<feature type="transmembrane region" description="Helical" evidence="9">
    <location>
        <begin position="106"/>
        <end position="136"/>
    </location>
</feature>
<dbReference type="OrthoDB" id="1913236at2759"/>
<evidence type="ECO:0000256" key="9">
    <source>
        <dbReference type="SAM" id="Phobius"/>
    </source>
</evidence>
<feature type="chain" id="PRO_5035743093" evidence="10">
    <location>
        <begin position="21"/>
        <end position="140"/>
    </location>
</feature>
<name>A0A8S0RVT3_OLEEU</name>
<evidence type="ECO:0000256" key="4">
    <source>
        <dbReference type="ARBA" id="ARBA00022692"/>
    </source>
</evidence>
<dbReference type="GO" id="GO:0006886">
    <property type="term" value="P:intracellular protein transport"/>
    <property type="evidence" value="ECO:0007669"/>
    <property type="project" value="InterPro"/>
</dbReference>
<dbReference type="EMBL" id="CACTIH010003755">
    <property type="protein sequence ID" value="CAA2984205.1"/>
    <property type="molecule type" value="Genomic_DNA"/>
</dbReference>
<sequence>MWLSFLIVQVSDLIVFETFCLRYYEQIRGVRNQYHLQQHSGTQCFVSARGNYQSSSFNRDSDIGPFWLNMMKEAIWTIRNLLLFLVEQPSQLQYIEWPNFQSTLKTAILTLVLVALLIVALSSVDSALSYLLALLLRRKA</sequence>
<dbReference type="InterPro" id="IPR038379">
    <property type="entry name" value="SecE_sf"/>
</dbReference>
<evidence type="ECO:0000256" key="2">
    <source>
        <dbReference type="ARBA" id="ARBA00008274"/>
    </source>
</evidence>
<dbReference type="PANTHER" id="PTHR37247:SF1">
    <property type="entry name" value="TRANSMEMBRANE PROTEIN"/>
    <property type="match status" value="1"/>
</dbReference>
<keyword evidence="3" id="KW-0813">Transport</keyword>
<keyword evidence="7" id="KW-0811">Translocation</keyword>
<evidence type="ECO:0000313" key="11">
    <source>
        <dbReference type="EMBL" id="CAA2984205.1"/>
    </source>
</evidence>
<dbReference type="InterPro" id="IPR001901">
    <property type="entry name" value="Translocase_SecE/Sec61-g"/>
</dbReference>
<keyword evidence="5" id="KW-0653">Protein transport</keyword>
<proteinExistence type="inferred from homology"/>
<dbReference type="Pfam" id="PF00584">
    <property type="entry name" value="SecE"/>
    <property type="match status" value="1"/>
</dbReference>
<comment type="caution">
    <text evidence="11">The sequence shown here is derived from an EMBL/GenBank/DDBJ whole genome shotgun (WGS) entry which is preliminary data.</text>
</comment>
<keyword evidence="6 9" id="KW-1133">Transmembrane helix</keyword>
<evidence type="ECO:0000256" key="1">
    <source>
        <dbReference type="ARBA" id="ARBA00004370"/>
    </source>
</evidence>
<dbReference type="GO" id="GO:0016020">
    <property type="term" value="C:membrane"/>
    <property type="evidence" value="ECO:0007669"/>
    <property type="project" value="UniProtKB-SubCell"/>
</dbReference>
<keyword evidence="12" id="KW-1185">Reference proteome</keyword>
<evidence type="ECO:0000256" key="7">
    <source>
        <dbReference type="ARBA" id="ARBA00023010"/>
    </source>
</evidence>
<dbReference type="Gramene" id="OE9A116954T2">
    <property type="protein sequence ID" value="OE9A116954C2"/>
    <property type="gene ID" value="OE9A116954"/>
</dbReference>
<dbReference type="GO" id="GO:0006605">
    <property type="term" value="P:protein targeting"/>
    <property type="evidence" value="ECO:0007669"/>
    <property type="project" value="InterPro"/>
</dbReference>
<dbReference type="AlphaFoldDB" id="A0A8S0RVT3"/>
<reference evidence="11 12" key="1">
    <citation type="submission" date="2019-12" db="EMBL/GenBank/DDBJ databases">
        <authorList>
            <person name="Alioto T."/>
            <person name="Alioto T."/>
            <person name="Gomez Garrido J."/>
        </authorList>
    </citation>
    <scope>NUCLEOTIDE SEQUENCE [LARGE SCALE GENOMIC DNA]</scope>
</reference>
<protein>
    <submittedName>
        <fullName evidence="11">Uncharacterized protein LOC111380488</fullName>
    </submittedName>
</protein>
<organism evidence="11 12">
    <name type="scientific">Olea europaea subsp. europaea</name>
    <dbReference type="NCBI Taxonomy" id="158383"/>
    <lineage>
        <taxon>Eukaryota</taxon>
        <taxon>Viridiplantae</taxon>
        <taxon>Streptophyta</taxon>
        <taxon>Embryophyta</taxon>
        <taxon>Tracheophyta</taxon>
        <taxon>Spermatophyta</taxon>
        <taxon>Magnoliopsida</taxon>
        <taxon>eudicotyledons</taxon>
        <taxon>Gunneridae</taxon>
        <taxon>Pentapetalae</taxon>
        <taxon>asterids</taxon>
        <taxon>lamiids</taxon>
        <taxon>Lamiales</taxon>
        <taxon>Oleaceae</taxon>
        <taxon>Oleeae</taxon>
        <taxon>Olea</taxon>
    </lineage>
</organism>
<keyword evidence="4 9" id="KW-0812">Transmembrane</keyword>
<evidence type="ECO:0000256" key="5">
    <source>
        <dbReference type="ARBA" id="ARBA00022927"/>
    </source>
</evidence>
<accession>A0A8S0RVT3</accession>
<gene>
    <name evidence="11" type="ORF">OLEA9_A116954</name>
</gene>
<dbReference type="PANTHER" id="PTHR37247">
    <property type="entry name" value="TRANSMEMBRANE PROTEIN"/>
    <property type="match status" value="1"/>
</dbReference>
<feature type="signal peptide" evidence="10">
    <location>
        <begin position="1"/>
        <end position="20"/>
    </location>
</feature>
<keyword evidence="8 9" id="KW-0472">Membrane</keyword>
<evidence type="ECO:0000256" key="6">
    <source>
        <dbReference type="ARBA" id="ARBA00022989"/>
    </source>
</evidence>
<dbReference type="Gene3D" id="1.20.5.1030">
    <property type="entry name" value="Preprotein translocase secy subunit"/>
    <property type="match status" value="1"/>
</dbReference>
<keyword evidence="10" id="KW-0732">Signal</keyword>
<evidence type="ECO:0000256" key="8">
    <source>
        <dbReference type="ARBA" id="ARBA00023136"/>
    </source>
</evidence>
<comment type="subcellular location">
    <subcellularLocation>
        <location evidence="1">Membrane</location>
    </subcellularLocation>
</comment>
<dbReference type="Proteomes" id="UP000594638">
    <property type="component" value="Unassembled WGS sequence"/>
</dbReference>
<evidence type="ECO:0000256" key="3">
    <source>
        <dbReference type="ARBA" id="ARBA00022448"/>
    </source>
</evidence>
<evidence type="ECO:0000313" key="12">
    <source>
        <dbReference type="Proteomes" id="UP000594638"/>
    </source>
</evidence>
<comment type="similarity">
    <text evidence="2">Belongs to the SecE/SEC61-gamma family.</text>
</comment>
<evidence type="ECO:0000256" key="10">
    <source>
        <dbReference type="SAM" id="SignalP"/>
    </source>
</evidence>